<gene>
    <name evidence="2" type="ORF">SAMN04489764_4260</name>
</gene>
<feature type="transmembrane region" description="Helical" evidence="1">
    <location>
        <begin position="12"/>
        <end position="32"/>
    </location>
</feature>
<reference evidence="2 3" key="1">
    <citation type="submission" date="2016-10" db="EMBL/GenBank/DDBJ databases">
        <authorList>
            <person name="de Groot N.N."/>
        </authorList>
    </citation>
    <scope>NUCLEOTIDE SEQUENCE [LARGE SCALE GENOMIC DNA]</scope>
    <source>
        <strain evidence="2 3">DSM 43794</strain>
    </source>
</reference>
<evidence type="ECO:0000256" key="1">
    <source>
        <dbReference type="SAM" id="Phobius"/>
    </source>
</evidence>
<keyword evidence="1" id="KW-0472">Membrane</keyword>
<evidence type="ECO:0000313" key="3">
    <source>
        <dbReference type="Proteomes" id="UP000217103"/>
    </source>
</evidence>
<keyword evidence="3" id="KW-1185">Reference proteome</keyword>
<evidence type="ECO:0000313" key="2">
    <source>
        <dbReference type="EMBL" id="SDR22903.1"/>
    </source>
</evidence>
<proteinExistence type="predicted"/>
<organism evidence="2 3">
    <name type="scientific">Thermostaphylospora chromogena</name>
    <dbReference type="NCBI Taxonomy" id="35622"/>
    <lineage>
        <taxon>Bacteria</taxon>
        <taxon>Bacillati</taxon>
        <taxon>Actinomycetota</taxon>
        <taxon>Actinomycetes</taxon>
        <taxon>Streptosporangiales</taxon>
        <taxon>Thermomonosporaceae</taxon>
        <taxon>Thermostaphylospora</taxon>
    </lineage>
</organism>
<dbReference type="STRING" id="35622.SAMN04489764_4260"/>
<dbReference type="EMBL" id="FNKK01000002">
    <property type="protein sequence ID" value="SDR22903.1"/>
    <property type="molecule type" value="Genomic_DNA"/>
</dbReference>
<sequence>MEEWARLIEAISGLVSGIAWPVAITLSVWMIIRRHREAVDRFIDRVKVVSYPGGHIDLTEIEAQEAHVEELTKQVSSPESDEERRREVATRLAEEATKLGRLRQDVDWLRSLDEGKPYPVRFRSVTPGGKVQESTAYFYPIPSTVDPHTKGLIRRLLEQLTKRAKHDKDDEGSPPVDTKK</sequence>
<keyword evidence="1" id="KW-1133">Transmembrane helix</keyword>
<dbReference type="Proteomes" id="UP000217103">
    <property type="component" value="Unassembled WGS sequence"/>
</dbReference>
<dbReference type="AlphaFoldDB" id="A0A1H1HBZ9"/>
<protein>
    <submittedName>
        <fullName evidence="2">Uncharacterized protein</fullName>
    </submittedName>
</protein>
<name>A0A1H1HBZ9_9ACTN</name>
<keyword evidence="1" id="KW-0812">Transmembrane</keyword>
<accession>A0A1H1HBZ9</accession>